<name>A0A1I2DC23_9SPHI</name>
<accession>A0A1I2DC23</accession>
<dbReference type="Gene3D" id="2.40.128.270">
    <property type="match status" value="1"/>
</dbReference>
<dbReference type="Pfam" id="PF14302">
    <property type="entry name" value="DUF4377"/>
    <property type="match status" value="1"/>
</dbReference>
<sequence>MIFAQKIKKNKMETIYNSKIKKVMPGAILALFLLCGSFISAKADVIRLQVKEETANCTGVAPQTCMLVKYKSSKDWELFYSGIKGFKYTPGYRYTLSVQRTKRKNVPADASAYTYRLIKVIKKQKIAVKTDDPTSQEYAWAFIAKHRWNLIQLNNKTQENSPAFLVFDITTGKVNGNSGCNSIFGSFEHTANTISFKQLASTMMACLDDKSNQLEREFSQAITGKTFTFDIAEQTLNLYQDGKIVLMFGMAPLDLSQKR</sequence>
<dbReference type="InterPro" id="IPR038670">
    <property type="entry name" value="HslJ-like_sf"/>
</dbReference>
<evidence type="ECO:0000259" key="1">
    <source>
        <dbReference type="Pfam" id="PF03724"/>
    </source>
</evidence>
<feature type="domain" description="DUF4377" evidence="2">
    <location>
        <begin position="50"/>
        <end position="123"/>
    </location>
</feature>
<dbReference type="Pfam" id="PF03724">
    <property type="entry name" value="META"/>
    <property type="match status" value="1"/>
</dbReference>
<dbReference type="STRING" id="34086.SAMN04488084_103109"/>
<evidence type="ECO:0000313" key="3">
    <source>
        <dbReference type="EMBL" id="SFE78115.1"/>
    </source>
</evidence>
<dbReference type="InterPro" id="IPR025485">
    <property type="entry name" value="DUF4377"/>
</dbReference>
<evidence type="ECO:0000259" key="2">
    <source>
        <dbReference type="Pfam" id="PF14302"/>
    </source>
</evidence>
<feature type="domain" description="DUF306" evidence="1">
    <location>
        <begin position="144"/>
        <end position="244"/>
    </location>
</feature>
<dbReference type="InterPro" id="IPR053147">
    <property type="entry name" value="Hsp_HslJ-like"/>
</dbReference>
<dbReference type="EMBL" id="FONS01000002">
    <property type="protein sequence ID" value="SFE78115.1"/>
    <property type="molecule type" value="Genomic_DNA"/>
</dbReference>
<gene>
    <name evidence="3" type="ORF">SAMN03003324_01440</name>
</gene>
<evidence type="ECO:0000313" key="4">
    <source>
        <dbReference type="Proteomes" id="UP000183129"/>
    </source>
</evidence>
<dbReference type="Proteomes" id="UP000183129">
    <property type="component" value="Unassembled WGS sequence"/>
</dbReference>
<dbReference type="AlphaFoldDB" id="A0A1I2DC23"/>
<proteinExistence type="predicted"/>
<reference evidence="3 4" key="1">
    <citation type="submission" date="2016-10" db="EMBL/GenBank/DDBJ databases">
        <authorList>
            <person name="de Groot N.N."/>
        </authorList>
    </citation>
    <scope>NUCLEOTIDE SEQUENCE [LARGE SCALE GENOMIC DNA]</scope>
    <source>
        <strain evidence="3 4">ATCC 51969</strain>
    </source>
</reference>
<dbReference type="PANTHER" id="PTHR35535:SF1">
    <property type="entry name" value="HEAT SHOCK PROTEIN HSLJ"/>
    <property type="match status" value="1"/>
</dbReference>
<keyword evidence="3" id="KW-0346">Stress response</keyword>
<organism evidence="3 4">
    <name type="scientific">Pedobacter antarcticus</name>
    <dbReference type="NCBI Taxonomy" id="34086"/>
    <lineage>
        <taxon>Bacteria</taxon>
        <taxon>Pseudomonadati</taxon>
        <taxon>Bacteroidota</taxon>
        <taxon>Sphingobacteriia</taxon>
        <taxon>Sphingobacteriales</taxon>
        <taxon>Sphingobacteriaceae</taxon>
        <taxon>Pedobacter</taxon>
    </lineage>
</organism>
<dbReference type="InterPro" id="IPR005184">
    <property type="entry name" value="DUF306_Meta_HslJ"/>
</dbReference>
<dbReference type="PANTHER" id="PTHR35535">
    <property type="entry name" value="HEAT SHOCK PROTEIN HSLJ"/>
    <property type="match status" value="1"/>
</dbReference>
<protein>
    <submittedName>
        <fullName evidence="3">Heat shock protein HslJ</fullName>
    </submittedName>
</protein>